<name>A0ABY3Z468_STRRM</name>
<evidence type="ECO:0000313" key="1">
    <source>
        <dbReference type="EMBL" id="UNZ05107.1"/>
    </source>
</evidence>
<proteinExistence type="predicted"/>
<protein>
    <recommendedName>
        <fullName evidence="3">Ferredoxin</fullName>
    </recommendedName>
</protein>
<dbReference type="EMBL" id="CP094298">
    <property type="protein sequence ID" value="UNZ05107.1"/>
    <property type="molecule type" value="Genomic_DNA"/>
</dbReference>
<gene>
    <name evidence="1" type="ORF">SRIMR7_23405</name>
</gene>
<evidence type="ECO:0000313" key="2">
    <source>
        <dbReference type="Proteomes" id="UP000829494"/>
    </source>
</evidence>
<keyword evidence="2" id="KW-1185">Reference proteome</keyword>
<accession>A0ABY3Z468</accession>
<dbReference type="Proteomes" id="UP000829494">
    <property type="component" value="Chromosome"/>
</dbReference>
<organism evidence="1 2">
    <name type="scientific">Streptomyces rimosus subsp. rimosus</name>
    <dbReference type="NCBI Taxonomy" id="132474"/>
    <lineage>
        <taxon>Bacteria</taxon>
        <taxon>Bacillati</taxon>
        <taxon>Actinomycetota</taxon>
        <taxon>Actinomycetes</taxon>
        <taxon>Kitasatosporales</taxon>
        <taxon>Streptomycetaceae</taxon>
        <taxon>Streptomyces</taxon>
    </lineage>
</organism>
<sequence length="164" mass="17491">MAYMEPPEYEDVEPEPSWKCHHCAAVGLDEIGMNAAEYVNDDAPVYLRPHCEACLPTPAGRQAPGEARWQTFYRASGERSKALRDAVENGTLPATAADLIQCPVCGDSFTAGRIGLNLIYAVAADCDESTCARCLDIASPAGIAEAYRRRAAGATPSWAAPAEA</sequence>
<evidence type="ECO:0008006" key="3">
    <source>
        <dbReference type="Google" id="ProtNLM"/>
    </source>
</evidence>
<reference evidence="1 2" key="1">
    <citation type="submission" date="2022-03" db="EMBL/GenBank/DDBJ databases">
        <title>Complete genome of Streptomyces rimosus ssp. rimosus R7 (=ATCC 10970).</title>
        <authorList>
            <person name="Beganovic S."/>
            <person name="Ruckert C."/>
            <person name="Busche T."/>
            <person name="Kalinowski J."/>
            <person name="Wittmann C."/>
        </authorList>
    </citation>
    <scope>NUCLEOTIDE SEQUENCE [LARGE SCALE GENOMIC DNA]</scope>
    <source>
        <strain evidence="1 2">R7</strain>
    </source>
</reference>
<dbReference type="GeneID" id="66855782"/>
<dbReference type="RefSeq" id="WP_003979853.1">
    <property type="nucleotide sequence ID" value="NZ_CP043497.1"/>
</dbReference>